<keyword evidence="2" id="KW-1185">Reference proteome</keyword>
<dbReference type="PROSITE" id="PS51365">
    <property type="entry name" value="RENAL_DIPEPTIDASE_2"/>
    <property type="match status" value="1"/>
</dbReference>
<evidence type="ECO:0000313" key="2">
    <source>
        <dbReference type="Proteomes" id="UP001652445"/>
    </source>
</evidence>
<dbReference type="PANTHER" id="PTHR10443">
    <property type="entry name" value="MICROSOMAL DIPEPTIDASE"/>
    <property type="match status" value="1"/>
</dbReference>
<comment type="caution">
    <text evidence="1">The sequence shown here is derived from an EMBL/GenBank/DDBJ whole genome shotgun (WGS) entry which is preliminary data.</text>
</comment>
<dbReference type="EMBL" id="JAOQIO010000094">
    <property type="protein sequence ID" value="MCU6795414.1"/>
    <property type="molecule type" value="Genomic_DNA"/>
</dbReference>
<organism evidence="1 2">
    <name type="scientific">Paenibacillus baimaensis</name>
    <dbReference type="NCBI Taxonomy" id="2982185"/>
    <lineage>
        <taxon>Bacteria</taxon>
        <taxon>Bacillati</taxon>
        <taxon>Bacillota</taxon>
        <taxon>Bacilli</taxon>
        <taxon>Bacillales</taxon>
        <taxon>Paenibacillaceae</taxon>
        <taxon>Paenibacillus</taxon>
    </lineage>
</organism>
<dbReference type="Gene3D" id="3.20.20.140">
    <property type="entry name" value="Metal-dependent hydrolases"/>
    <property type="match status" value="1"/>
</dbReference>
<name>A0ABT2UP27_9BACL</name>
<accession>A0ABT2UP27</accession>
<dbReference type="SUPFAM" id="SSF51556">
    <property type="entry name" value="Metallo-dependent hydrolases"/>
    <property type="match status" value="1"/>
</dbReference>
<protein>
    <submittedName>
        <fullName evidence="1">Dipeptidase</fullName>
    </submittedName>
</protein>
<sequence length="314" mass="35612">MKIIDGHCDVLWKMYDNPRIDFYDSDTTELDVTYAKMMESNIKIQFFAIYLAESIRQPVFEHYLKYINIFYQKVLKPGLLTVIKNQADLVRVMSGDERGAILTLEGADAIQDNPLYTQTLYHLGVRMIGITWNYANWAADGILEPRKGGFSKKGKIFIKECNNLGILLDVSHLSVRSFWDLAEASTKPFVASHSNAKAVCDHPRNLDDDQLLAIIGQSGRIGMTFVPWFVGDKQNATIGGLLKHIEHICALGGEAHITIGSDFDGIDQWIPGLEHAGQFDQLAQHLSKYYKDDTIEGFLHGNWHRYLQQNLPTY</sequence>
<gene>
    <name evidence="1" type="ORF">OB236_25200</name>
</gene>
<evidence type="ECO:0000313" key="1">
    <source>
        <dbReference type="EMBL" id="MCU6795414.1"/>
    </source>
</evidence>
<reference evidence="1 2" key="1">
    <citation type="submission" date="2022-09" db="EMBL/GenBank/DDBJ databases">
        <authorList>
            <person name="Han X.L."/>
            <person name="Wang Q."/>
            <person name="Lu T."/>
        </authorList>
    </citation>
    <scope>NUCLEOTIDE SEQUENCE [LARGE SCALE GENOMIC DNA]</scope>
    <source>
        <strain evidence="1 2">WQ 127069</strain>
    </source>
</reference>
<dbReference type="Proteomes" id="UP001652445">
    <property type="component" value="Unassembled WGS sequence"/>
</dbReference>
<dbReference type="RefSeq" id="WP_262686358.1">
    <property type="nucleotide sequence ID" value="NZ_JAOQIO010000094.1"/>
</dbReference>
<dbReference type="CDD" id="cd01301">
    <property type="entry name" value="rDP_like"/>
    <property type="match status" value="1"/>
</dbReference>
<dbReference type="PANTHER" id="PTHR10443:SF12">
    <property type="entry name" value="DIPEPTIDASE"/>
    <property type="match status" value="1"/>
</dbReference>
<proteinExistence type="predicted"/>
<dbReference type="InterPro" id="IPR032466">
    <property type="entry name" value="Metal_Hydrolase"/>
</dbReference>
<dbReference type="Pfam" id="PF01244">
    <property type="entry name" value="Peptidase_M19"/>
    <property type="match status" value="1"/>
</dbReference>
<dbReference type="InterPro" id="IPR008257">
    <property type="entry name" value="Pept_M19"/>
</dbReference>